<evidence type="ECO:0000259" key="1">
    <source>
        <dbReference type="Pfam" id="PF02036"/>
    </source>
</evidence>
<evidence type="ECO:0000313" key="3">
    <source>
        <dbReference type="Proteomes" id="UP000242662"/>
    </source>
</evidence>
<dbReference type="OrthoDB" id="9804656at2"/>
<dbReference type="PANTHER" id="PTHR10094">
    <property type="entry name" value="STEROL CARRIER PROTEIN 2 SCP-2 FAMILY PROTEIN"/>
    <property type="match status" value="1"/>
</dbReference>
<sequence length="110" mass="12216">MMTTMDKLQALAEKMTANPEKIASFTRNYQFDLSAAGTYGVTFSEGHVTVEAAPAPNEDACTLRMSEANLHKLLEGNWNPTMAYMTGKLKIDGEVRHALKLHEIVKHYTA</sequence>
<protein>
    <submittedName>
        <fullName evidence="2">SCP-2 sterol transfer family protein</fullName>
    </submittedName>
</protein>
<dbReference type="GO" id="GO:0005829">
    <property type="term" value="C:cytosol"/>
    <property type="evidence" value="ECO:0007669"/>
    <property type="project" value="TreeGrafter"/>
</dbReference>
<dbReference type="SUPFAM" id="SSF55718">
    <property type="entry name" value="SCP-like"/>
    <property type="match status" value="1"/>
</dbReference>
<name>A0A1G6GYZ7_9BACI</name>
<evidence type="ECO:0000313" key="2">
    <source>
        <dbReference type="EMBL" id="SDB87290.1"/>
    </source>
</evidence>
<dbReference type="EMBL" id="FMYM01000002">
    <property type="protein sequence ID" value="SDB87290.1"/>
    <property type="molecule type" value="Genomic_DNA"/>
</dbReference>
<dbReference type="AlphaFoldDB" id="A0A1G6GYZ7"/>
<keyword evidence="3" id="KW-1185">Reference proteome</keyword>
<feature type="domain" description="SCP2" evidence="1">
    <location>
        <begin position="11"/>
        <end position="106"/>
    </location>
</feature>
<dbReference type="Gene3D" id="3.30.1050.10">
    <property type="entry name" value="SCP2 sterol-binding domain"/>
    <property type="match status" value="1"/>
</dbReference>
<gene>
    <name evidence="2" type="ORF">SAMN05421737_102179</name>
</gene>
<proteinExistence type="predicted"/>
<accession>A0A1G6GYZ7</accession>
<dbReference type="Proteomes" id="UP000242662">
    <property type="component" value="Unassembled WGS sequence"/>
</dbReference>
<dbReference type="PANTHER" id="PTHR10094:SF25">
    <property type="entry name" value="SCP2 STEROL-BINDING DOMAIN-CONTAINING PROTEIN 1"/>
    <property type="match status" value="1"/>
</dbReference>
<organism evidence="2 3">
    <name type="scientific">Shouchella lonarensis</name>
    <dbReference type="NCBI Taxonomy" id="1464122"/>
    <lineage>
        <taxon>Bacteria</taxon>
        <taxon>Bacillati</taxon>
        <taxon>Bacillota</taxon>
        <taxon>Bacilli</taxon>
        <taxon>Bacillales</taxon>
        <taxon>Bacillaceae</taxon>
        <taxon>Shouchella</taxon>
    </lineage>
</organism>
<dbReference type="Pfam" id="PF02036">
    <property type="entry name" value="SCP2"/>
    <property type="match status" value="1"/>
</dbReference>
<reference evidence="3" key="1">
    <citation type="submission" date="2016-09" db="EMBL/GenBank/DDBJ databases">
        <authorList>
            <person name="Varghese N."/>
            <person name="Submissions S."/>
        </authorList>
    </citation>
    <scope>NUCLEOTIDE SEQUENCE [LARGE SCALE GENOMIC DNA]</scope>
    <source>
        <strain evidence="3">25nlg</strain>
    </source>
</reference>
<dbReference type="InterPro" id="IPR036527">
    <property type="entry name" value="SCP2_sterol-bd_dom_sf"/>
</dbReference>
<dbReference type="STRING" id="1464122.SAMN05421737_102179"/>
<dbReference type="InterPro" id="IPR003033">
    <property type="entry name" value="SCP2_sterol-bd_dom"/>
</dbReference>